<reference evidence="10 11" key="1">
    <citation type="journal article" date="2020" name="bioRxiv">
        <title>Metabolic contributions of an alphaproteobacterial endosymbiont in the apicomplexan Cardiosporidium cionae.</title>
        <authorList>
            <person name="Hunter E.S."/>
            <person name="Paight C.J."/>
            <person name="Lane C.E."/>
        </authorList>
    </citation>
    <scope>NUCLEOTIDE SEQUENCE [LARGE SCALE GENOMIC DNA]</scope>
    <source>
        <strain evidence="10">ESH_2018</strain>
    </source>
</reference>
<dbReference type="SMART" id="SM00220">
    <property type="entry name" value="S_TKc"/>
    <property type="match status" value="1"/>
</dbReference>
<dbReference type="GO" id="GO:0016301">
    <property type="term" value="F:kinase activity"/>
    <property type="evidence" value="ECO:0007669"/>
    <property type="project" value="UniProtKB-KW"/>
</dbReference>
<protein>
    <submittedName>
        <fullName evidence="10">Cell-cycle-associated protein kinase GSK</fullName>
    </submittedName>
</protein>
<keyword evidence="4 7" id="KW-0547">Nucleotide-binding</keyword>
<keyword evidence="3" id="KW-0808">Transferase</keyword>
<feature type="domain" description="Protein kinase" evidence="9">
    <location>
        <begin position="48"/>
        <end position="337"/>
    </location>
</feature>
<feature type="binding site" evidence="7">
    <location>
        <position position="77"/>
    </location>
    <ligand>
        <name>ATP</name>
        <dbReference type="ChEBI" id="CHEBI:30616"/>
    </ligand>
</feature>
<comment type="caution">
    <text evidence="10">The sequence shown here is derived from an EMBL/GenBank/DDBJ whole genome shotgun (WGS) entry which is preliminary data.</text>
</comment>
<comment type="similarity">
    <text evidence="1">Belongs to the protein kinase superfamily. CMGC Ser/Thr protein kinase family. GSK-3 subfamily.</text>
</comment>
<dbReference type="Pfam" id="PF00069">
    <property type="entry name" value="Pkinase"/>
    <property type="match status" value="1"/>
</dbReference>
<keyword evidence="2 8" id="KW-0723">Serine/threonine-protein kinase</keyword>
<evidence type="ECO:0000259" key="9">
    <source>
        <dbReference type="PROSITE" id="PS50011"/>
    </source>
</evidence>
<dbReference type="InterPro" id="IPR017441">
    <property type="entry name" value="Protein_kinase_ATP_BS"/>
</dbReference>
<dbReference type="CDD" id="cd14137">
    <property type="entry name" value="STKc_GSK3"/>
    <property type="match status" value="1"/>
</dbReference>
<evidence type="ECO:0000256" key="7">
    <source>
        <dbReference type="PROSITE-ProRule" id="PRU10141"/>
    </source>
</evidence>
<dbReference type="InterPro" id="IPR008271">
    <property type="entry name" value="Ser/Thr_kinase_AS"/>
</dbReference>
<gene>
    <name evidence="10" type="ORF">IE077_002784</name>
</gene>
<keyword evidence="11" id="KW-1185">Reference proteome</keyword>
<evidence type="ECO:0000256" key="5">
    <source>
        <dbReference type="ARBA" id="ARBA00022777"/>
    </source>
</evidence>
<dbReference type="InterPro" id="IPR000719">
    <property type="entry name" value="Prot_kinase_dom"/>
</dbReference>
<dbReference type="InterPro" id="IPR011009">
    <property type="entry name" value="Kinase-like_dom_sf"/>
</dbReference>
<evidence type="ECO:0000256" key="3">
    <source>
        <dbReference type="ARBA" id="ARBA00022679"/>
    </source>
</evidence>
<dbReference type="InterPro" id="IPR050591">
    <property type="entry name" value="GSK-3"/>
</dbReference>
<dbReference type="Gene3D" id="1.10.510.10">
    <property type="entry name" value="Transferase(Phosphotransferase) domain 1"/>
    <property type="match status" value="1"/>
</dbReference>
<dbReference type="PANTHER" id="PTHR24057:SF0">
    <property type="entry name" value="PROTEIN KINASE SHAGGY-RELATED"/>
    <property type="match status" value="1"/>
</dbReference>
<keyword evidence="6 7" id="KW-0067">ATP-binding</keyword>
<evidence type="ECO:0000256" key="4">
    <source>
        <dbReference type="ARBA" id="ARBA00022741"/>
    </source>
</evidence>
<evidence type="ECO:0000256" key="6">
    <source>
        <dbReference type="ARBA" id="ARBA00022840"/>
    </source>
</evidence>
<dbReference type="Proteomes" id="UP000823046">
    <property type="component" value="Unassembled WGS sequence"/>
</dbReference>
<evidence type="ECO:0000313" key="10">
    <source>
        <dbReference type="EMBL" id="KAF8822738.1"/>
    </source>
</evidence>
<name>A0ABQ7JFJ2_9APIC</name>
<dbReference type="EMBL" id="JADAQX010000027">
    <property type="protein sequence ID" value="KAF8822738.1"/>
    <property type="molecule type" value="Genomic_DNA"/>
</dbReference>
<evidence type="ECO:0000256" key="2">
    <source>
        <dbReference type="ARBA" id="ARBA00022527"/>
    </source>
</evidence>
<dbReference type="PROSITE" id="PS00108">
    <property type="entry name" value="PROTEIN_KINASE_ST"/>
    <property type="match status" value="1"/>
</dbReference>
<accession>A0ABQ7JFJ2</accession>
<dbReference type="PROSITE" id="PS50011">
    <property type="entry name" value="PROTEIN_KINASE_DOM"/>
    <property type="match status" value="1"/>
</dbReference>
<proteinExistence type="inferred from homology"/>
<dbReference type="PROSITE" id="PS00107">
    <property type="entry name" value="PROTEIN_KINASE_ATP"/>
    <property type="match status" value="1"/>
</dbReference>
<evidence type="ECO:0000256" key="1">
    <source>
        <dbReference type="ARBA" id="ARBA00005527"/>
    </source>
</evidence>
<evidence type="ECO:0000313" key="11">
    <source>
        <dbReference type="Proteomes" id="UP000823046"/>
    </source>
</evidence>
<evidence type="ECO:0000256" key="8">
    <source>
        <dbReference type="RuleBase" id="RU000304"/>
    </source>
</evidence>
<keyword evidence="5 10" id="KW-0418">Kinase</keyword>
<dbReference type="InterPro" id="IPR039192">
    <property type="entry name" value="STKc_GSK3"/>
</dbReference>
<dbReference type="SUPFAM" id="SSF56112">
    <property type="entry name" value="Protein kinase-like (PK-like)"/>
    <property type="match status" value="1"/>
</dbReference>
<sequence length="382" mass="43685">MAKKHEDGENTNALLESRSKIRLRTTEQSLQEVNTLVYDDEKGNKKIFHIGKVLGNGSFGVVWEAVEHGTEATVAIKRVLQDPKYKNRELGIMMQLDHPNVVVLKDYFYTDVFSEDKKEEHQRYLNVVMEHIPDTVFKVMRSFLRYNHPMPMLLVKLYSYQLCRALGYLHSLEICHRDVKPQNLLVNSKSHVLKLCDFGSAKMLTADERSVAYICSRFYRAPELILGSEQYTTAIDTWSIGCVLGEMLLGKPLFAGESSVEQMVKIIQILGTPTEPQFASLCSSFSKHKFPDVKEKELKLVFGSNTPDSAISLLKEFLIYEPEGRLTPFEALGHEFFDELRDPLTRLACGGKLPDLTSFSPMELIQMSPQTRERIVLKKKKR</sequence>
<organism evidence="10 11">
    <name type="scientific">Cardiosporidium cionae</name>
    <dbReference type="NCBI Taxonomy" id="476202"/>
    <lineage>
        <taxon>Eukaryota</taxon>
        <taxon>Sar</taxon>
        <taxon>Alveolata</taxon>
        <taxon>Apicomplexa</taxon>
        <taxon>Aconoidasida</taxon>
        <taxon>Nephromycida</taxon>
        <taxon>Cardiosporidium</taxon>
    </lineage>
</organism>
<dbReference type="Gene3D" id="3.30.200.20">
    <property type="entry name" value="Phosphorylase Kinase, domain 1"/>
    <property type="match status" value="1"/>
</dbReference>
<dbReference type="PANTHER" id="PTHR24057">
    <property type="entry name" value="GLYCOGEN SYNTHASE KINASE-3 ALPHA"/>
    <property type="match status" value="1"/>
</dbReference>